<gene>
    <name evidence="2" type="ORF">OO014_05480</name>
</gene>
<dbReference type="RefSeq" id="WP_272461276.1">
    <property type="nucleotide sequence ID" value="NZ_JAPFQL010000016.1"/>
</dbReference>
<protein>
    <submittedName>
        <fullName evidence="2">Uncharacterized protein</fullName>
    </submittedName>
</protein>
<name>A0ABT5GFV6_9MICO</name>
<feature type="region of interest" description="Disordered" evidence="1">
    <location>
        <begin position="1"/>
        <end position="28"/>
    </location>
</feature>
<accession>A0ABT5GFV6</accession>
<dbReference type="Proteomes" id="UP001150259">
    <property type="component" value="Unassembled WGS sequence"/>
</dbReference>
<evidence type="ECO:0000313" key="2">
    <source>
        <dbReference type="EMBL" id="MDC5696700.1"/>
    </source>
</evidence>
<evidence type="ECO:0000313" key="3">
    <source>
        <dbReference type="Proteomes" id="UP001150259"/>
    </source>
</evidence>
<comment type="caution">
    <text evidence="2">The sequence shown here is derived from an EMBL/GenBank/DDBJ whole genome shotgun (WGS) entry which is preliminary data.</text>
</comment>
<evidence type="ECO:0000256" key="1">
    <source>
        <dbReference type="SAM" id="MobiDB-lite"/>
    </source>
</evidence>
<keyword evidence="3" id="KW-1185">Reference proteome</keyword>
<organism evidence="2 3">
    <name type="scientific">Intrasporangium calvum</name>
    <dbReference type="NCBI Taxonomy" id="53358"/>
    <lineage>
        <taxon>Bacteria</taxon>
        <taxon>Bacillati</taxon>
        <taxon>Actinomycetota</taxon>
        <taxon>Actinomycetes</taxon>
        <taxon>Micrococcales</taxon>
        <taxon>Intrasporangiaceae</taxon>
        <taxon>Intrasporangium</taxon>
    </lineage>
</organism>
<reference evidence="2 3" key="1">
    <citation type="submission" date="2022-11" db="EMBL/GenBank/DDBJ databases">
        <title>Anaerobic phenanthrene biodegradation by a DNRA strain PheN6.</title>
        <authorList>
            <person name="Zhang Z."/>
        </authorList>
    </citation>
    <scope>NUCLEOTIDE SEQUENCE [LARGE SCALE GENOMIC DNA]</scope>
    <source>
        <strain evidence="2 3">PheN6</strain>
    </source>
</reference>
<proteinExistence type="predicted"/>
<dbReference type="EMBL" id="JAPFQL010000016">
    <property type="protein sequence ID" value="MDC5696700.1"/>
    <property type="molecule type" value="Genomic_DNA"/>
</dbReference>
<sequence length="72" mass="7651">MGTQGHRSPTDLMEFPSPRDGLDTGSVGELADDCREIHVPEFAPLPTAQPHVDIEVPDDAAAMVSGLADYGF</sequence>